<dbReference type="SMART" id="SM00895">
    <property type="entry name" value="FCD"/>
    <property type="match status" value="1"/>
</dbReference>
<dbReference type="Proteomes" id="UP000516052">
    <property type="component" value="Chromosome"/>
</dbReference>
<dbReference type="PROSITE" id="PS50949">
    <property type="entry name" value="HTH_GNTR"/>
    <property type="match status" value="1"/>
</dbReference>
<dbReference type="EMBL" id="CP060828">
    <property type="protein sequence ID" value="QNP75342.1"/>
    <property type="molecule type" value="Genomic_DNA"/>
</dbReference>
<name>A0A7H0IRC6_9ACTN</name>
<proteinExistence type="predicted"/>
<dbReference type="SUPFAM" id="SSF48008">
    <property type="entry name" value="GntR ligand-binding domain-like"/>
    <property type="match status" value="1"/>
</dbReference>
<dbReference type="GO" id="GO:0003677">
    <property type="term" value="F:DNA binding"/>
    <property type="evidence" value="ECO:0007669"/>
    <property type="project" value="UniProtKB-KW"/>
</dbReference>
<feature type="domain" description="HTH gntR-type" evidence="4">
    <location>
        <begin position="13"/>
        <end position="80"/>
    </location>
</feature>
<dbReference type="PANTHER" id="PTHR43537">
    <property type="entry name" value="TRANSCRIPTIONAL REGULATOR, GNTR FAMILY"/>
    <property type="match status" value="1"/>
</dbReference>
<dbReference type="Gene3D" id="1.20.120.530">
    <property type="entry name" value="GntR ligand-binding domain-like"/>
    <property type="match status" value="1"/>
</dbReference>
<accession>A0A7H0IRC6</accession>
<evidence type="ECO:0000313" key="5">
    <source>
        <dbReference type="EMBL" id="QNP75342.1"/>
    </source>
</evidence>
<evidence type="ECO:0000256" key="2">
    <source>
        <dbReference type="ARBA" id="ARBA00023125"/>
    </source>
</evidence>
<dbReference type="PANTHER" id="PTHR43537:SF45">
    <property type="entry name" value="GNTR FAMILY REGULATORY PROTEIN"/>
    <property type="match status" value="1"/>
</dbReference>
<dbReference type="SUPFAM" id="SSF46785">
    <property type="entry name" value="Winged helix' DNA-binding domain"/>
    <property type="match status" value="1"/>
</dbReference>
<dbReference type="InterPro" id="IPR000524">
    <property type="entry name" value="Tscrpt_reg_HTH_GntR"/>
</dbReference>
<dbReference type="AlphaFoldDB" id="A0A7H0IRC6"/>
<evidence type="ECO:0000256" key="1">
    <source>
        <dbReference type="ARBA" id="ARBA00023015"/>
    </source>
</evidence>
<dbReference type="PRINTS" id="PR00035">
    <property type="entry name" value="HTHGNTR"/>
</dbReference>
<dbReference type="SMART" id="SM00345">
    <property type="entry name" value="HTH_GNTR"/>
    <property type="match status" value="1"/>
</dbReference>
<gene>
    <name evidence="5" type="ORF">IAG44_42035</name>
</gene>
<dbReference type="CDD" id="cd07377">
    <property type="entry name" value="WHTH_GntR"/>
    <property type="match status" value="1"/>
</dbReference>
<protein>
    <submittedName>
        <fullName evidence="5">GntR family transcriptional regulator</fullName>
    </submittedName>
</protein>
<keyword evidence="3" id="KW-0804">Transcription</keyword>
<reference evidence="5 6" key="1">
    <citation type="submission" date="2020-08" db="EMBL/GenBank/DDBJ databases">
        <title>A novel species.</title>
        <authorList>
            <person name="Gao J."/>
        </authorList>
    </citation>
    <scope>NUCLEOTIDE SEQUENCE [LARGE SCALE GENOMIC DNA]</scope>
    <source>
        <strain evidence="5 6">CRXT-G-22</strain>
    </source>
</reference>
<keyword evidence="6" id="KW-1185">Reference proteome</keyword>
<dbReference type="KEGG" id="sroi:IAG44_42035"/>
<dbReference type="Gene3D" id="1.10.10.10">
    <property type="entry name" value="Winged helix-like DNA-binding domain superfamily/Winged helix DNA-binding domain"/>
    <property type="match status" value="1"/>
</dbReference>
<dbReference type="Pfam" id="PF07729">
    <property type="entry name" value="FCD"/>
    <property type="match status" value="1"/>
</dbReference>
<evidence type="ECO:0000313" key="6">
    <source>
        <dbReference type="Proteomes" id="UP000516052"/>
    </source>
</evidence>
<sequence length="229" mass="24620">MPGQALSSLTRSTTLRERALDALRTAIITGQYRPGDHLGEVEIAEHLSVSRGTVREALRHLQQEGLVTPGARGMLRVSRLTPTEVRELFQVREALEGLALAQIIASPRRQEAADALRQALAQLQDAFSTGADLAAKVEADLGFHLLLCELSGNSVLLKTWRQLEGPMRVVIMSAAAEHRESAMSPTAHEPITDAIARGDAAAAQQILHAHMTSAIAQLGMAADTDRDTA</sequence>
<keyword evidence="2" id="KW-0238">DNA-binding</keyword>
<keyword evidence="1" id="KW-0805">Transcription regulation</keyword>
<evidence type="ECO:0000259" key="4">
    <source>
        <dbReference type="PROSITE" id="PS50949"/>
    </source>
</evidence>
<dbReference type="InterPro" id="IPR036390">
    <property type="entry name" value="WH_DNA-bd_sf"/>
</dbReference>
<dbReference type="InterPro" id="IPR008920">
    <property type="entry name" value="TF_FadR/GntR_C"/>
</dbReference>
<dbReference type="InterPro" id="IPR036388">
    <property type="entry name" value="WH-like_DNA-bd_sf"/>
</dbReference>
<organism evidence="5 6">
    <name type="scientific">Streptomyces roseirectus</name>
    <dbReference type="NCBI Taxonomy" id="2768066"/>
    <lineage>
        <taxon>Bacteria</taxon>
        <taxon>Bacillati</taxon>
        <taxon>Actinomycetota</taxon>
        <taxon>Actinomycetes</taxon>
        <taxon>Kitasatosporales</taxon>
        <taxon>Streptomycetaceae</taxon>
        <taxon>Streptomyces</taxon>
    </lineage>
</organism>
<dbReference type="GO" id="GO:0003700">
    <property type="term" value="F:DNA-binding transcription factor activity"/>
    <property type="evidence" value="ECO:0007669"/>
    <property type="project" value="InterPro"/>
</dbReference>
<dbReference type="Pfam" id="PF00392">
    <property type="entry name" value="GntR"/>
    <property type="match status" value="1"/>
</dbReference>
<evidence type="ECO:0000256" key="3">
    <source>
        <dbReference type="ARBA" id="ARBA00023163"/>
    </source>
</evidence>
<dbReference type="RefSeq" id="WP_187752263.1">
    <property type="nucleotide sequence ID" value="NZ_CP060828.1"/>
</dbReference>
<dbReference type="InterPro" id="IPR011711">
    <property type="entry name" value="GntR_C"/>
</dbReference>